<name>A0A0R0M1J9_9MICR</name>
<gene>
    <name evidence="2" type="ORF">M153_2100027886</name>
</gene>
<evidence type="ECO:0000313" key="2">
    <source>
        <dbReference type="EMBL" id="KRH95208.1"/>
    </source>
</evidence>
<keyword evidence="3" id="KW-1185">Reference proteome</keyword>
<dbReference type="EMBL" id="LGUB01000003">
    <property type="protein sequence ID" value="KRH95208.1"/>
    <property type="molecule type" value="Genomic_DNA"/>
</dbReference>
<dbReference type="VEuPathDB" id="MicrosporidiaDB:M153_2100027886"/>
<keyword evidence="1" id="KW-1133">Transmembrane helix</keyword>
<dbReference type="Proteomes" id="UP000051530">
    <property type="component" value="Unassembled WGS sequence"/>
</dbReference>
<dbReference type="AlphaFoldDB" id="A0A0R0M1J9"/>
<evidence type="ECO:0000256" key="1">
    <source>
        <dbReference type="SAM" id="Phobius"/>
    </source>
</evidence>
<proteinExistence type="predicted"/>
<evidence type="ECO:0000313" key="3">
    <source>
        <dbReference type="Proteomes" id="UP000051530"/>
    </source>
</evidence>
<comment type="caution">
    <text evidence="2">The sequence shown here is derived from an EMBL/GenBank/DDBJ whole genome shotgun (WGS) entry which is preliminary data.</text>
</comment>
<keyword evidence="1" id="KW-0472">Membrane</keyword>
<reference evidence="2 3" key="1">
    <citation type="submission" date="2015-07" db="EMBL/GenBank/DDBJ databases">
        <title>The genome of Pseudoloma neurophilia, a relevant intracellular parasite of the zebrafish.</title>
        <authorList>
            <person name="Ndikumana S."/>
            <person name="Pelin A."/>
            <person name="Sanders J."/>
            <person name="Corradi N."/>
        </authorList>
    </citation>
    <scope>NUCLEOTIDE SEQUENCE [LARGE SCALE GENOMIC DNA]</scope>
    <source>
        <strain evidence="2 3">MK1</strain>
    </source>
</reference>
<sequence length="111" mass="13035">MNYEIPFCCPILSPRYFLSCLICPCLISSILYSKIFRNQSMTIFPLICVPFAAYNIRRYVQTTLKYGEHPEKSFLKSFCCCFSLTQDLHEMEANKIGVFKYYNEEPDLDNL</sequence>
<accession>A0A0R0M1J9</accession>
<dbReference type="OrthoDB" id="2192753at2759"/>
<feature type="transmembrane region" description="Helical" evidence="1">
    <location>
        <begin position="16"/>
        <end position="33"/>
    </location>
</feature>
<keyword evidence="1" id="KW-0812">Transmembrane</keyword>
<organism evidence="2 3">
    <name type="scientific">Pseudoloma neurophilia</name>
    <dbReference type="NCBI Taxonomy" id="146866"/>
    <lineage>
        <taxon>Eukaryota</taxon>
        <taxon>Fungi</taxon>
        <taxon>Fungi incertae sedis</taxon>
        <taxon>Microsporidia</taxon>
        <taxon>Pseudoloma</taxon>
    </lineage>
</organism>
<protein>
    <submittedName>
        <fullName evidence="2">Uncharacterized protein</fullName>
    </submittedName>
</protein>